<dbReference type="Proteomes" id="UP000000271">
    <property type="component" value="Chromosome"/>
</dbReference>
<name>D6XXW8_BACIE</name>
<keyword evidence="1" id="KW-1133">Transmembrane helix</keyword>
<reference evidence="2" key="1">
    <citation type="submission" date="2009-10" db="EMBL/GenBank/DDBJ databases">
        <title>Complete sequence of Bacillus selenitireducens MLS10.</title>
        <authorList>
            <consortium name="US DOE Joint Genome Institute"/>
            <person name="Lucas S."/>
            <person name="Copeland A."/>
            <person name="Lapidus A."/>
            <person name="Glavina del Rio T."/>
            <person name="Dalin E."/>
            <person name="Tice H."/>
            <person name="Bruce D."/>
            <person name="Goodwin L."/>
            <person name="Pitluck S."/>
            <person name="Sims D."/>
            <person name="Brettin T."/>
            <person name="Detter J.C."/>
            <person name="Han C."/>
            <person name="Larimer F."/>
            <person name="Land M."/>
            <person name="Hauser L."/>
            <person name="Kyrpides N."/>
            <person name="Ovchinnikova G."/>
            <person name="Stolz J."/>
        </authorList>
    </citation>
    <scope>NUCLEOTIDE SEQUENCE [LARGE SCALE GENOMIC DNA]</scope>
    <source>
        <strain evidence="2">MLS10</strain>
    </source>
</reference>
<sequence>MSRNRIIISVISMIMILVILLTDFPLFLTYYILASLSIWSLLDLERDPAIQVSKAHKIFFYVLIASFVALGTLFLF</sequence>
<evidence type="ECO:0000313" key="3">
    <source>
        <dbReference type="Proteomes" id="UP000000271"/>
    </source>
</evidence>
<dbReference type="HOGENOM" id="CLU_2646910_0_0_9"/>
<feature type="transmembrane region" description="Helical" evidence="1">
    <location>
        <begin position="7"/>
        <end position="38"/>
    </location>
</feature>
<feature type="transmembrane region" description="Helical" evidence="1">
    <location>
        <begin position="58"/>
        <end position="75"/>
    </location>
</feature>
<protein>
    <submittedName>
        <fullName evidence="2">Uncharacterized protein</fullName>
    </submittedName>
</protein>
<keyword evidence="3" id="KW-1185">Reference proteome</keyword>
<evidence type="ECO:0000313" key="2">
    <source>
        <dbReference type="EMBL" id="ADI00161.1"/>
    </source>
</evidence>
<keyword evidence="1" id="KW-0812">Transmembrane</keyword>
<dbReference type="EMBL" id="CP001791">
    <property type="protein sequence ID" value="ADI00161.1"/>
    <property type="molecule type" value="Genomic_DNA"/>
</dbReference>
<proteinExistence type="predicted"/>
<accession>D6XXW8</accession>
<gene>
    <name evidence="2" type="ordered locus">Bsel_2661</name>
</gene>
<dbReference type="STRING" id="439292.Bsel_2661"/>
<evidence type="ECO:0000256" key="1">
    <source>
        <dbReference type="SAM" id="Phobius"/>
    </source>
</evidence>
<dbReference type="RefSeq" id="WP_013173578.1">
    <property type="nucleotide sequence ID" value="NC_014219.1"/>
</dbReference>
<organism evidence="2 3">
    <name type="scientific">Bacillus selenitireducens (strain ATCC 700615 / DSM 15326 / MLS10)</name>
    <dbReference type="NCBI Taxonomy" id="439292"/>
    <lineage>
        <taxon>Bacteria</taxon>
        <taxon>Bacillati</taxon>
        <taxon>Bacillota</taxon>
        <taxon>Bacilli</taxon>
        <taxon>Bacillales</taxon>
        <taxon>Bacillaceae</taxon>
        <taxon>Salisediminibacterium</taxon>
    </lineage>
</organism>
<dbReference type="KEGG" id="bse:Bsel_2661"/>
<dbReference type="OrthoDB" id="9995480at2"/>
<dbReference type="AlphaFoldDB" id="D6XXW8"/>
<keyword evidence="1" id="KW-0472">Membrane</keyword>